<comment type="caution">
    <text evidence="2">The sequence shown here is derived from an EMBL/GenBank/DDBJ whole genome shotgun (WGS) entry which is preliminary data.</text>
</comment>
<gene>
    <name evidence="2" type="ORF">H8700_01005</name>
</gene>
<organism evidence="2 3">
    <name type="scientific">Jutongia hominis</name>
    <dbReference type="NCBI Taxonomy" id="2763664"/>
    <lineage>
        <taxon>Bacteria</taxon>
        <taxon>Bacillati</taxon>
        <taxon>Bacillota</taxon>
        <taxon>Clostridia</taxon>
        <taxon>Lachnospirales</taxon>
        <taxon>Lachnospiraceae</taxon>
        <taxon>Jutongia</taxon>
    </lineage>
</organism>
<evidence type="ECO:0000259" key="1">
    <source>
        <dbReference type="Pfam" id="PF20250"/>
    </source>
</evidence>
<dbReference type="EMBL" id="JACRSW010000001">
    <property type="protein sequence ID" value="MBC8556303.1"/>
    <property type="molecule type" value="Genomic_DNA"/>
</dbReference>
<evidence type="ECO:0000313" key="2">
    <source>
        <dbReference type="EMBL" id="MBC8556303.1"/>
    </source>
</evidence>
<dbReference type="PANTHER" id="PTHR38032">
    <property type="entry name" value="POLYMERASE-RELATED"/>
    <property type="match status" value="1"/>
</dbReference>
<sequence length="458" mass="50169">MNTIQTQSIVNGIELVFSDDNTEVYVTIKNPTMSFSKEKVLKYLKDIGVTTGIDYAEIDKMLAEKDATKRYKVAQSKKPVDGKDGWFEFLFDTDVSTKPKILKDGSVDYSEYGNVPFVDEGEKIAIYHPAVQGEDGLSFSNEIIVAKKGKDLARLKGKGFYAEGNEYFAKTQGRVTYKDERLLVENELLIDGDVSLATGDINFSGNIHIRGNVLTGVVVASAKGDVIVDGYVEACQIYAGGSVVMKNGMQGNGKGKIIAGGSVSGKFFERVTIESGMDVHANAIMNSDITAVQDIVVSGKFGIIIGGCIRTQRQVTATIIGNMSEVKTILQVGSDVDLYATLLANEKDQKDLKKEYDKINAVMKKVDEALQAGENRQLEMQKRKLLRGKIEKETQLTENLKKNKKIMDQIARCSQAKIKVQKALYPGTSIMMNGVKAVISDEAYDAVITVKGNVIEIS</sequence>
<proteinExistence type="predicted"/>
<dbReference type="InterPro" id="IPR005646">
    <property type="entry name" value="FapA"/>
</dbReference>
<protein>
    <submittedName>
        <fullName evidence="2">DUF342 domain-containing protein</fullName>
    </submittedName>
</protein>
<evidence type="ECO:0000313" key="3">
    <source>
        <dbReference type="Proteomes" id="UP000637513"/>
    </source>
</evidence>
<reference evidence="2 3" key="1">
    <citation type="submission" date="2020-08" db="EMBL/GenBank/DDBJ databases">
        <title>Genome public.</title>
        <authorList>
            <person name="Liu C."/>
            <person name="Sun Q."/>
        </authorList>
    </citation>
    <scope>NUCLEOTIDE SEQUENCE [LARGE SCALE GENOMIC DNA]</scope>
    <source>
        <strain evidence="2 3">BX3</strain>
    </source>
</reference>
<name>A0ABR7MRH7_9FIRM</name>
<dbReference type="RefSeq" id="WP_249302338.1">
    <property type="nucleotide sequence ID" value="NZ_JACRSW010000001.1"/>
</dbReference>
<accession>A0ABR7MRH7</accession>
<dbReference type="Proteomes" id="UP000637513">
    <property type="component" value="Unassembled WGS sequence"/>
</dbReference>
<keyword evidence="3" id="KW-1185">Reference proteome</keyword>
<dbReference type="InterPro" id="IPR046865">
    <property type="entry name" value="FapA_b_solenoid"/>
</dbReference>
<dbReference type="Pfam" id="PF20250">
    <property type="entry name" value="FapA_N"/>
    <property type="match status" value="1"/>
</dbReference>
<feature type="domain" description="Flagellar Assembly Protein A N-terminal region" evidence="1">
    <location>
        <begin position="13"/>
        <end position="179"/>
    </location>
</feature>
<dbReference type="PANTHER" id="PTHR38032:SF1">
    <property type="entry name" value="RNA-BINDING PROTEIN KHPB N-TERMINAL DOMAIN-CONTAINING PROTEIN"/>
    <property type="match status" value="1"/>
</dbReference>
<dbReference type="InterPro" id="IPR046866">
    <property type="entry name" value="FapA_N"/>
</dbReference>
<dbReference type="Pfam" id="PF03961">
    <property type="entry name" value="FapA"/>
    <property type="match status" value="1"/>
</dbReference>